<dbReference type="OrthoDB" id="185373at2759"/>
<evidence type="ECO:0000313" key="3">
    <source>
        <dbReference type="EMBL" id="GFZ09524.1"/>
    </source>
</evidence>
<dbReference type="Proteomes" id="UP000585474">
    <property type="component" value="Unassembled WGS sequence"/>
</dbReference>
<dbReference type="InterPro" id="IPR046960">
    <property type="entry name" value="PPR_At4g14850-like_plant"/>
</dbReference>
<dbReference type="Pfam" id="PF01535">
    <property type="entry name" value="PPR"/>
    <property type="match status" value="1"/>
</dbReference>
<dbReference type="PANTHER" id="PTHR47926:SF507">
    <property type="entry name" value="DYW DOMAIN-CONTAINING PROTEIN"/>
    <property type="match status" value="1"/>
</dbReference>
<gene>
    <name evidence="3" type="ORF">Acr_21g0001230</name>
</gene>
<evidence type="ECO:0000256" key="1">
    <source>
        <dbReference type="ARBA" id="ARBA00022737"/>
    </source>
</evidence>
<name>A0A7J0GFG8_9ERIC</name>
<dbReference type="Gene3D" id="1.25.40.10">
    <property type="entry name" value="Tetratricopeptide repeat domain"/>
    <property type="match status" value="1"/>
</dbReference>
<dbReference type="AlphaFoldDB" id="A0A7J0GFG8"/>
<evidence type="ECO:0000256" key="2">
    <source>
        <dbReference type="PROSITE-ProRule" id="PRU00708"/>
    </source>
</evidence>
<reference evidence="3 4" key="1">
    <citation type="submission" date="2019-07" db="EMBL/GenBank/DDBJ databases">
        <title>De Novo Assembly of kiwifruit Actinidia rufa.</title>
        <authorList>
            <person name="Sugita-Konishi S."/>
            <person name="Sato K."/>
            <person name="Mori E."/>
            <person name="Abe Y."/>
            <person name="Kisaki G."/>
            <person name="Hamano K."/>
            <person name="Suezawa K."/>
            <person name="Otani M."/>
            <person name="Fukuda T."/>
            <person name="Manabe T."/>
            <person name="Gomi K."/>
            <person name="Tabuchi M."/>
            <person name="Akimitsu K."/>
            <person name="Kataoka I."/>
        </authorList>
    </citation>
    <scope>NUCLEOTIDE SEQUENCE [LARGE SCALE GENOMIC DNA]</scope>
    <source>
        <strain evidence="4">cv. Fuchu</strain>
    </source>
</reference>
<proteinExistence type="predicted"/>
<accession>A0A7J0GFG8</accession>
<dbReference type="PANTHER" id="PTHR47926">
    <property type="entry name" value="PENTATRICOPEPTIDE REPEAT-CONTAINING PROTEIN"/>
    <property type="match status" value="1"/>
</dbReference>
<dbReference type="InterPro" id="IPR002885">
    <property type="entry name" value="PPR_rpt"/>
</dbReference>
<dbReference type="InterPro" id="IPR011990">
    <property type="entry name" value="TPR-like_helical_dom_sf"/>
</dbReference>
<comment type="caution">
    <text evidence="3">The sequence shown here is derived from an EMBL/GenBank/DDBJ whole genome shotgun (WGS) entry which is preliminary data.</text>
</comment>
<feature type="repeat" description="PPR" evidence="2">
    <location>
        <begin position="45"/>
        <end position="79"/>
    </location>
</feature>
<sequence>MGLDGVEPDGFTMVSLLTACAELGALALGRRTHVYMVFDEMGERSVVSWNCLVVGLAVNGFGNEALEVFKDLERERLVPTGISFIGVLYARSHCGMVDEGFAYFKRMTEEFGIVPRIEHYGCMVDLLGRAGLFLRKSNVAFCHSTEDCEASGDMVHHLNGKPVSVDYNGGSKVIHAPRNCTEWMSKDNALNLV</sequence>
<keyword evidence="4" id="KW-1185">Reference proteome</keyword>
<dbReference type="GO" id="GO:0003723">
    <property type="term" value="F:RNA binding"/>
    <property type="evidence" value="ECO:0007669"/>
    <property type="project" value="InterPro"/>
</dbReference>
<dbReference type="NCBIfam" id="TIGR00756">
    <property type="entry name" value="PPR"/>
    <property type="match status" value="1"/>
</dbReference>
<dbReference type="PROSITE" id="PS51375">
    <property type="entry name" value="PPR"/>
    <property type="match status" value="1"/>
</dbReference>
<evidence type="ECO:0000313" key="4">
    <source>
        <dbReference type="Proteomes" id="UP000585474"/>
    </source>
</evidence>
<dbReference type="GO" id="GO:0009451">
    <property type="term" value="P:RNA modification"/>
    <property type="evidence" value="ECO:0007669"/>
    <property type="project" value="InterPro"/>
</dbReference>
<dbReference type="EMBL" id="BJWL01000021">
    <property type="protein sequence ID" value="GFZ09524.1"/>
    <property type="molecule type" value="Genomic_DNA"/>
</dbReference>
<keyword evidence="1" id="KW-0677">Repeat</keyword>
<organism evidence="3 4">
    <name type="scientific">Actinidia rufa</name>
    <dbReference type="NCBI Taxonomy" id="165716"/>
    <lineage>
        <taxon>Eukaryota</taxon>
        <taxon>Viridiplantae</taxon>
        <taxon>Streptophyta</taxon>
        <taxon>Embryophyta</taxon>
        <taxon>Tracheophyta</taxon>
        <taxon>Spermatophyta</taxon>
        <taxon>Magnoliopsida</taxon>
        <taxon>eudicotyledons</taxon>
        <taxon>Gunneridae</taxon>
        <taxon>Pentapetalae</taxon>
        <taxon>asterids</taxon>
        <taxon>Ericales</taxon>
        <taxon>Actinidiaceae</taxon>
        <taxon>Actinidia</taxon>
    </lineage>
</organism>
<protein>
    <submittedName>
        <fullName evidence="3">Tetratricopeptide repeat (TPR)-like superfamily protein</fullName>
    </submittedName>
</protein>